<organism evidence="1 2">
    <name type="scientific">Arcicella aquatica</name>
    <dbReference type="NCBI Taxonomy" id="217141"/>
    <lineage>
        <taxon>Bacteria</taxon>
        <taxon>Pseudomonadati</taxon>
        <taxon>Bacteroidota</taxon>
        <taxon>Cytophagia</taxon>
        <taxon>Cytophagales</taxon>
        <taxon>Flectobacillaceae</taxon>
        <taxon>Arcicella</taxon>
    </lineage>
</organism>
<sequence>MKFNYFLLAVLFHLNIACNQSKNERTDVVSHQKDTLLHTDTLRKPTHITYSPIDFSSIEGNDMSLTGSYHFRYSIELTKHNTFGIGFVYMFYKNGDEGWKLENMKRFAKDTLLGGSAIDIANERLIHQDKNRLKDFNSFAFFIDKKYLTESVADHNTIYHYPTPNTNIEVILYQKLVGEKKWVEIDRRAFKTDEYGGYNKTWMINFVKDKRQQFK</sequence>
<dbReference type="RefSeq" id="WP_323253071.1">
    <property type="nucleotide sequence ID" value="NZ_JAYFUL010000056.1"/>
</dbReference>
<evidence type="ECO:0000313" key="2">
    <source>
        <dbReference type="Proteomes" id="UP001304671"/>
    </source>
</evidence>
<proteinExistence type="predicted"/>
<keyword evidence="2" id="KW-1185">Reference proteome</keyword>
<accession>A0ABU5QTR5</accession>
<reference evidence="1 2" key="1">
    <citation type="submission" date="2023-12" db="EMBL/GenBank/DDBJ databases">
        <title>Novel species of the genus Arcicella isolated from rivers.</title>
        <authorList>
            <person name="Lu H."/>
        </authorList>
    </citation>
    <scope>NUCLEOTIDE SEQUENCE [LARGE SCALE GENOMIC DNA]</scope>
    <source>
        <strain evidence="1 2">LMG 21963</strain>
    </source>
</reference>
<evidence type="ECO:0000313" key="1">
    <source>
        <dbReference type="EMBL" id="MEA5260492.1"/>
    </source>
</evidence>
<comment type="caution">
    <text evidence="1">The sequence shown here is derived from an EMBL/GenBank/DDBJ whole genome shotgun (WGS) entry which is preliminary data.</text>
</comment>
<dbReference type="Proteomes" id="UP001304671">
    <property type="component" value="Unassembled WGS sequence"/>
</dbReference>
<dbReference type="EMBL" id="JAYFUL010000056">
    <property type="protein sequence ID" value="MEA5260492.1"/>
    <property type="molecule type" value="Genomic_DNA"/>
</dbReference>
<gene>
    <name evidence="1" type="ORF">VB264_22030</name>
</gene>
<protein>
    <submittedName>
        <fullName evidence="1">Uncharacterized protein</fullName>
    </submittedName>
</protein>
<name>A0ABU5QTR5_9BACT</name>